<dbReference type="KEGG" id="lby:Lbys_1429"/>
<reference key="1">
    <citation type="submission" date="2010-11" db="EMBL/GenBank/DDBJ databases">
        <title>The complete genome of Leadbetterella byssophila DSM 17132.</title>
        <authorList>
            <consortium name="US DOE Joint Genome Institute (JGI-PGF)"/>
            <person name="Lucas S."/>
            <person name="Copeland A."/>
            <person name="Lapidus A."/>
            <person name="Glavina del Rio T."/>
            <person name="Dalin E."/>
            <person name="Tice H."/>
            <person name="Bruce D."/>
            <person name="Goodwin L."/>
            <person name="Pitluck S."/>
            <person name="Kyrpides N."/>
            <person name="Mavromatis K."/>
            <person name="Ivanova N."/>
            <person name="Teshima H."/>
            <person name="Brettin T."/>
            <person name="Detter J.C."/>
            <person name="Han C."/>
            <person name="Tapia R."/>
            <person name="Land M."/>
            <person name="Hauser L."/>
            <person name="Markowitz V."/>
            <person name="Cheng J.-F."/>
            <person name="Hugenholtz P."/>
            <person name="Woyke T."/>
            <person name="Wu D."/>
            <person name="Tindall B."/>
            <person name="Pomrenke H.G."/>
            <person name="Brambilla E."/>
            <person name="Klenk H.-P."/>
            <person name="Eisen J.A."/>
        </authorList>
    </citation>
    <scope>NUCLEOTIDE SEQUENCE [LARGE SCALE GENOMIC DNA]</scope>
    <source>
        <strain>DSM 17132</strain>
    </source>
</reference>
<dbReference type="EMBL" id="CP002305">
    <property type="protein sequence ID" value="ADQ17143.1"/>
    <property type="molecule type" value="Genomic_DNA"/>
</dbReference>
<evidence type="ECO:0000313" key="9">
    <source>
        <dbReference type="Proteomes" id="UP000007435"/>
    </source>
</evidence>
<dbReference type="GO" id="GO:0009279">
    <property type="term" value="C:cell outer membrane"/>
    <property type="evidence" value="ECO:0007669"/>
    <property type="project" value="UniProtKB-SubCell"/>
</dbReference>
<dbReference type="Proteomes" id="UP000007435">
    <property type="component" value="Chromosome"/>
</dbReference>
<evidence type="ECO:0000256" key="6">
    <source>
        <dbReference type="SAM" id="Coils"/>
    </source>
</evidence>
<keyword evidence="2" id="KW-1134">Transmembrane beta strand</keyword>
<feature type="coiled-coil region" evidence="6">
    <location>
        <begin position="317"/>
        <end position="369"/>
    </location>
</feature>
<keyword evidence="6" id="KW-0175">Coiled coil</keyword>
<keyword evidence="3" id="KW-0812">Transmembrane</keyword>
<comment type="subcellular location">
    <subcellularLocation>
        <location evidence="1">Cell outer membrane</location>
    </subcellularLocation>
</comment>
<evidence type="ECO:0000256" key="1">
    <source>
        <dbReference type="ARBA" id="ARBA00004442"/>
    </source>
</evidence>
<evidence type="ECO:0008006" key="10">
    <source>
        <dbReference type="Google" id="ProtNLM"/>
    </source>
</evidence>
<feature type="chain" id="PRO_5003188495" description="Outer membrane efflux protein" evidence="7">
    <location>
        <begin position="18"/>
        <end position="421"/>
    </location>
</feature>
<evidence type="ECO:0000256" key="7">
    <source>
        <dbReference type="SAM" id="SignalP"/>
    </source>
</evidence>
<feature type="coiled-coil region" evidence="6">
    <location>
        <begin position="17"/>
        <end position="56"/>
    </location>
</feature>
<dbReference type="InterPro" id="IPR051906">
    <property type="entry name" value="TolC-like"/>
</dbReference>
<evidence type="ECO:0000256" key="2">
    <source>
        <dbReference type="ARBA" id="ARBA00022452"/>
    </source>
</evidence>
<dbReference type="GO" id="GO:0015288">
    <property type="term" value="F:porin activity"/>
    <property type="evidence" value="ECO:0007669"/>
    <property type="project" value="TreeGrafter"/>
</dbReference>
<dbReference type="PANTHER" id="PTHR30026:SF20">
    <property type="entry name" value="OUTER MEMBRANE PROTEIN TOLC"/>
    <property type="match status" value="1"/>
</dbReference>
<proteinExistence type="predicted"/>
<gene>
    <name evidence="8" type="ordered locus">Lbys_1429</name>
</gene>
<reference evidence="8 9" key="2">
    <citation type="journal article" date="2011" name="Stand. Genomic Sci.">
        <title>Complete genome sequence of Leadbetterella byssophila type strain (4M15).</title>
        <authorList>
            <person name="Abt B."/>
            <person name="Teshima H."/>
            <person name="Lucas S."/>
            <person name="Lapidus A."/>
            <person name="Del Rio T.G."/>
            <person name="Nolan M."/>
            <person name="Tice H."/>
            <person name="Cheng J.F."/>
            <person name="Pitluck S."/>
            <person name="Liolios K."/>
            <person name="Pagani I."/>
            <person name="Ivanova N."/>
            <person name="Mavromatis K."/>
            <person name="Pati A."/>
            <person name="Tapia R."/>
            <person name="Han C."/>
            <person name="Goodwin L."/>
            <person name="Chen A."/>
            <person name="Palaniappan K."/>
            <person name="Land M."/>
            <person name="Hauser L."/>
            <person name="Chang Y.J."/>
            <person name="Jeffries C.D."/>
            <person name="Rohde M."/>
            <person name="Goker M."/>
            <person name="Tindall B.J."/>
            <person name="Detter J.C."/>
            <person name="Woyke T."/>
            <person name="Bristow J."/>
            <person name="Eisen J.A."/>
            <person name="Markowitz V."/>
            <person name="Hugenholtz P."/>
            <person name="Klenk H.P."/>
            <person name="Kyrpides N.C."/>
        </authorList>
    </citation>
    <scope>NUCLEOTIDE SEQUENCE [LARGE SCALE GENOMIC DNA]</scope>
    <source>
        <strain evidence="9">DSM 17132 / JCM 16389 / KACC 11308 / NBRC 106382 / 4M15</strain>
    </source>
</reference>
<dbReference type="PANTHER" id="PTHR30026">
    <property type="entry name" value="OUTER MEMBRANE PROTEIN TOLC"/>
    <property type="match status" value="1"/>
</dbReference>
<dbReference type="OrthoDB" id="9811587at2"/>
<sequence>MLKNSLLFLLLSAQVSAQSLEDLFLQAKSKNEALQNTQYQKELASLTRKVADLNRYNPRIPLSYQALDNIALQKVLVPGVIFGLPEGTYKEMIMGQKYSSTLSVAPQFDILNFGLSAQKKSAVQNEKLVLGQSLQKERDIYLQLNSAYHNVLSYQGQLQLLRENLQTADKILQIISDRLEEGLVRPQEKNEAEINVLNIRDNIEQLEIQWNLQREMLRLLSRSTDTIEVTDSEYQGSAQLSELDKRVAEAKAELAAADKEVAKRDQWPVLSAISSFNWQNLSNSFFYGSGNSPIYYAYLGLKLSWDLPSTPQKISNYKSKEIQYKIAQNEIKSAEEQGFYDHMQRQADLQKAKNRVQNLRKIEELKKDTFDKNYARFEENVLTLDELLQSQNDWINSRINRLKEEVNAKYASYTIKIYNEY</sequence>
<protein>
    <recommendedName>
        <fullName evidence="10">Outer membrane efflux protein</fullName>
    </recommendedName>
</protein>
<dbReference type="Gene3D" id="1.20.1600.10">
    <property type="entry name" value="Outer membrane efflux proteins (OEP)"/>
    <property type="match status" value="1"/>
</dbReference>
<dbReference type="SUPFAM" id="SSF56954">
    <property type="entry name" value="Outer membrane efflux proteins (OEP)"/>
    <property type="match status" value="1"/>
</dbReference>
<dbReference type="HOGENOM" id="CLU_620732_0_0_10"/>
<dbReference type="GO" id="GO:0015562">
    <property type="term" value="F:efflux transmembrane transporter activity"/>
    <property type="evidence" value="ECO:0007669"/>
    <property type="project" value="InterPro"/>
</dbReference>
<dbReference type="eggNOG" id="COG1538">
    <property type="taxonomic scope" value="Bacteria"/>
</dbReference>
<evidence type="ECO:0000256" key="3">
    <source>
        <dbReference type="ARBA" id="ARBA00022692"/>
    </source>
</evidence>
<evidence type="ECO:0000256" key="5">
    <source>
        <dbReference type="ARBA" id="ARBA00023237"/>
    </source>
</evidence>
<dbReference type="STRING" id="649349.Lbys_1429"/>
<dbReference type="GO" id="GO:1990281">
    <property type="term" value="C:efflux pump complex"/>
    <property type="evidence" value="ECO:0007669"/>
    <property type="project" value="TreeGrafter"/>
</dbReference>
<evidence type="ECO:0000256" key="4">
    <source>
        <dbReference type="ARBA" id="ARBA00023136"/>
    </source>
</evidence>
<name>E4RWA8_LEAB4</name>
<keyword evidence="7" id="KW-0732">Signal</keyword>
<dbReference type="RefSeq" id="WP_013408192.1">
    <property type="nucleotide sequence ID" value="NC_014655.1"/>
</dbReference>
<keyword evidence="9" id="KW-1185">Reference proteome</keyword>
<organism evidence="8 9">
    <name type="scientific">Leadbetterella byssophila (strain DSM 17132 / JCM 16389 / KACC 11308 / NBRC 106382 / 4M15)</name>
    <dbReference type="NCBI Taxonomy" id="649349"/>
    <lineage>
        <taxon>Bacteria</taxon>
        <taxon>Pseudomonadati</taxon>
        <taxon>Bacteroidota</taxon>
        <taxon>Cytophagia</taxon>
        <taxon>Cytophagales</taxon>
        <taxon>Leadbetterellaceae</taxon>
        <taxon>Leadbetterella</taxon>
    </lineage>
</organism>
<feature type="signal peptide" evidence="7">
    <location>
        <begin position="1"/>
        <end position="17"/>
    </location>
</feature>
<dbReference type="AlphaFoldDB" id="E4RWA8"/>
<keyword evidence="4" id="KW-0472">Membrane</keyword>
<keyword evidence="5" id="KW-0998">Cell outer membrane</keyword>
<accession>E4RWA8</accession>
<evidence type="ECO:0000313" key="8">
    <source>
        <dbReference type="EMBL" id="ADQ17143.1"/>
    </source>
</evidence>